<reference evidence="1 2" key="1">
    <citation type="journal article" date="2018" name="MBio">
        <title>Comparative Genomics Reveals the Core Gene Toolbox for the Fungus-Insect Symbiosis.</title>
        <authorList>
            <person name="Wang Y."/>
            <person name="Stata M."/>
            <person name="Wang W."/>
            <person name="Stajich J.E."/>
            <person name="White M.M."/>
            <person name="Moncalvo J.M."/>
        </authorList>
    </citation>
    <scope>NUCLEOTIDE SEQUENCE [LARGE SCALE GENOMIC DNA]</scope>
    <source>
        <strain evidence="1 2">SWE-8-4</strain>
    </source>
</reference>
<dbReference type="AlphaFoldDB" id="A0A2T9YQR0"/>
<sequence>MLITDLKDKTNVWAKNFKNLALYATGNSQNNIKWIDNFKSNIRAYSICKSTINWAKIITALNNTLNKKAAKTNAVIPASNVTSNINKHTQRYPCPFTPTSNITTDHTNIPNATPAHLLQPVI</sequence>
<name>A0A2T9YQR0_9FUNG</name>
<evidence type="ECO:0000313" key="2">
    <source>
        <dbReference type="Proteomes" id="UP000245383"/>
    </source>
</evidence>
<proteinExistence type="predicted"/>
<dbReference type="Proteomes" id="UP000245383">
    <property type="component" value="Unassembled WGS sequence"/>
</dbReference>
<keyword evidence="2" id="KW-1185">Reference proteome</keyword>
<gene>
    <name evidence="1" type="ORF">BB561_002347</name>
</gene>
<evidence type="ECO:0000313" key="1">
    <source>
        <dbReference type="EMBL" id="PVU94685.1"/>
    </source>
</evidence>
<organism evidence="1 2">
    <name type="scientific">Smittium simulii</name>
    <dbReference type="NCBI Taxonomy" id="133385"/>
    <lineage>
        <taxon>Eukaryota</taxon>
        <taxon>Fungi</taxon>
        <taxon>Fungi incertae sedis</taxon>
        <taxon>Zoopagomycota</taxon>
        <taxon>Kickxellomycotina</taxon>
        <taxon>Harpellomycetes</taxon>
        <taxon>Harpellales</taxon>
        <taxon>Legeriomycetaceae</taxon>
        <taxon>Smittium</taxon>
    </lineage>
</organism>
<accession>A0A2T9YQR0</accession>
<dbReference type="EMBL" id="MBFR01000079">
    <property type="protein sequence ID" value="PVU94685.1"/>
    <property type="molecule type" value="Genomic_DNA"/>
</dbReference>
<protein>
    <submittedName>
        <fullName evidence="1">Uncharacterized protein</fullName>
    </submittedName>
</protein>
<comment type="caution">
    <text evidence="1">The sequence shown here is derived from an EMBL/GenBank/DDBJ whole genome shotgun (WGS) entry which is preliminary data.</text>
</comment>